<name>A0A0J1CM12_9BURK</name>
<keyword evidence="2" id="KW-1185">Reference proteome</keyword>
<dbReference type="PATRIC" id="fig|908627.4.peg.7634"/>
<evidence type="ECO:0000313" key="1">
    <source>
        <dbReference type="EMBL" id="KLU21772.1"/>
    </source>
</evidence>
<dbReference type="InterPro" id="IPR018490">
    <property type="entry name" value="cNMP-bd_dom_sf"/>
</dbReference>
<dbReference type="AlphaFoldDB" id="A0A0J1CM12"/>
<dbReference type="Proteomes" id="UP000035963">
    <property type="component" value="Unassembled WGS sequence"/>
</dbReference>
<gene>
    <name evidence="1" type="ORF">EOS_34115</name>
</gene>
<dbReference type="InterPro" id="IPR014710">
    <property type="entry name" value="RmlC-like_jellyroll"/>
</dbReference>
<protein>
    <submittedName>
        <fullName evidence="1">Uncharacterized protein</fullName>
    </submittedName>
</protein>
<dbReference type="EMBL" id="AEJF01000204">
    <property type="protein sequence ID" value="KLU21772.1"/>
    <property type="molecule type" value="Genomic_DNA"/>
</dbReference>
<proteinExistence type="predicted"/>
<accession>A0A0J1CM12</accession>
<evidence type="ECO:0000313" key="2">
    <source>
        <dbReference type="Proteomes" id="UP000035963"/>
    </source>
</evidence>
<comment type="caution">
    <text evidence="1">The sequence shown here is derived from an EMBL/GenBank/DDBJ whole genome shotgun (WGS) entry which is preliminary data.</text>
</comment>
<sequence length="204" mass="22439">MVTPQAPGGAARWRQRLSASILTLIAVLGLASCGGKREPDAAQKMTMRPSITYLPLLRHTPFFTALSTAQLQWAIDHSHEWEADAGAVIATCDHSVEPNAPYWILLDGGWQVEHAGRTFRSGHADPGKWFSAAEGHGESCVLVTNEHSYVMRIERADMLAMLDQKFGFRTHLDSGIDYYRSIFGDRSGTGRVQVVQPSQPVVGH</sequence>
<dbReference type="SUPFAM" id="SSF51206">
    <property type="entry name" value="cAMP-binding domain-like"/>
    <property type="match status" value="1"/>
</dbReference>
<dbReference type="Gene3D" id="2.60.120.10">
    <property type="entry name" value="Jelly Rolls"/>
    <property type="match status" value="1"/>
</dbReference>
<reference evidence="1 2" key="1">
    <citation type="journal article" date="2015" name="Genome Announc.">
        <title>Draft Genome Sequence of Burkholderia sp. Strain PML1(12), an Ectomycorrhizosphere-Inhabiting Bacterium with Effective Mineral-Weathering Ability.</title>
        <authorList>
            <person name="Uroz S."/>
            <person name="Oger P."/>
        </authorList>
    </citation>
    <scope>NUCLEOTIDE SEQUENCE [LARGE SCALE GENOMIC DNA]</scope>
    <source>
        <strain evidence="2">PML1(12)</strain>
    </source>
</reference>
<organism evidence="1 2">
    <name type="scientific">Caballeronia mineralivorans PML1(12)</name>
    <dbReference type="NCBI Taxonomy" id="908627"/>
    <lineage>
        <taxon>Bacteria</taxon>
        <taxon>Pseudomonadati</taxon>
        <taxon>Pseudomonadota</taxon>
        <taxon>Betaproteobacteria</taxon>
        <taxon>Burkholderiales</taxon>
        <taxon>Burkholderiaceae</taxon>
        <taxon>Caballeronia</taxon>
    </lineage>
</organism>